<sequence>MAVGSPERYYGYKWIEFQNYVFPSFYDPDPVAASIRAYTEGGDRMMEHFWDVFQRTESNEDEKAWCLMCERCYQVRCMFHRLKHHDDRSRPIVFKREDPTVEVVLPKDPRDRVDKNEVGRRDRAWEALSDVSVGKTGRERRGGEGSPRSQLSSAENEETKKDTFASESLLWGRSSRSDRDDRDDGRNPPDGGGGHGDPPSDDSSHNLSLGGYSGGDWGGGTDDEGGGNGGEDVHPGSAQALHHGLSVGERARLRLSAHRRPRRLSGRRNVSGDDGDDERGAESSAERGKGDESEPEDRLINPSAHPEGADKSQSAQGTPIQERRVLGPAVLEFSSYDRQPMEAYPVKRAVVQRDNRRKLVALHSRAHRSYG</sequence>
<evidence type="ECO:0000313" key="2">
    <source>
        <dbReference type="EMBL" id="CEM05479.1"/>
    </source>
</evidence>
<dbReference type="EMBL" id="CDMZ01000052">
    <property type="protein sequence ID" value="CEM05479.1"/>
    <property type="molecule type" value="Genomic_DNA"/>
</dbReference>
<feature type="compositionally biased region" description="Gly residues" evidence="1">
    <location>
        <begin position="211"/>
        <end position="230"/>
    </location>
</feature>
<accession>A0A0G4F194</accession>
<feature type="compositionally biased region" description="Basic and acidic residues" evidence="1">
    <location>
        <begin position="175"/>
        <end position="187"/>
    </location>
</feature>
<organism evidence="2">
    <name type="scientific">Chromera velia CCMP2878</name>
    <dbReference type="NCBI Taxonomy" id="1169474"/>
    <lineage>
        <taxon>Eukaryota</taxon>
        <taxon>Sar</taxon>
        <taxon>Alveolata</taxon>
        <taxon>Colpodellida</taxon>
        <taxon>Chromeraceae</taxon>
        <taxon>Chromera</taxon>
    </lineage>
</organism>
<name>A0A0G4F194_9ALVE</name>
<feature type="compositionally biased region" description="Basic residues" evidence="1">
    <location>
        <begin position="253"/>
        <end position="266"/>
    </location>
</feature>
<protein>
    <submittedName>
        <fullName evidence="2">Uncharacterized protein</fullName>
    </submittedName>
</protein>
<dbReference type="AlphaFoldDB" id="A0A0G4F194"/>
<feature type="compositionally biased region" description="Basic and acidic residues" evidence="1">
    <location>
        <begin position="278"/>
        <end position="299"/>
    </location>
</feature>
<dbReference type="PhylomeDB" id="A0A0G4F194"/>
<dbReference type="VEuPathDB" id="CryptoDB:Cvel_14634"/>
<gene>
    <name evidence="2" type="ORF">Cvel_14634</name>
</gene>
<evidence type="ECO:0000256" key="1">
    <source>
        <dbReference type="SAM" id="MobiDB-lite"/>
    </source>
</evidence>
<feature type="region of interest" description="Disordered" evidence="1">
    <location>
        <begin position="131"/>
        <end position="326"/>
    </location>
</feature>
<reference evidence="2" key="1">
    <citation type="submission" date="2014-11" db="EMBL/GenBank/DDBJ databases">
        <authorList>
            <person name="Otto D Thomas"/>
            <person name="Naeem Raeece"/>
        </authorList>
    </citation>
    <scope>NUCLEOTIDE SEQUENCE</scope>
</reference>
<proteinExistence type="predicted"/>